<dbReference type="SUPFAM" id="SSF48592">
    <property type="entry name" value="GroEL equatorial domain-like"/>
    <property type="match status" value="1"/>
</dbReference>
<sequence length="541" mass="59175">MNSVGHLTFDEYGRPFIILKDQEKRKRLTGIDALKSHILAAKAVANIIKTSLGPKGLDKMMVSSDGDVTVTNDGATILKLMDVDHQIAKLLVQLSQSQDDEIGDGTTGVVVLAGALLEQADQLLDRGIHPIRIADGFELAARCALSHLDTISDSFMVSSQDKESLIQTAMTTLGSKIVNKCHRQFAEIAVEAVLSVANLDRRDVNFELIKVEGKEGGKLEDTVLVKGVLVDKDFSHPQMPKEVVNAKLAILTCPFEPPKPKTKHKLDVSSTEEFLALRKYEQEKFEEMVDQVKAAGANLVICQWGFDDEANHLLLQKELPAVRWVGGPEIELIAIATGGRIVPRFCELTPDKLGSAGMVRELSFGTTKDRMLVIEQCPNSHAVTIFIRGGNKMIVEEAKRSLHDALCVIRNLVKDNRVVYGGGAAEISCALAVSAQADKISTLEQYPFRAFADALESVPLALAENSGLPPIETLTRVKVQQLKQKNPCLGIDCIGKGTNDMKEQHVIETLTSKKQQISLATQLVRMILKIDDIRTPSSGFD</sequence>
<accession>A0A2R5L6N2</accession>
<dbReference type="InterPro" id="IPR054827">
    <property type="entry name" value="thermosome_alpha"/>
</dbReference>
<dbReference type="FunFam" id="1.10.560.10:FF:000049">
    <property type="entry name" value="T-complex protein 1 subunitTheta, putative"/>
    <property type="match status" value="1"/>
</dbReference>
<dbReference type="InterPro" id="IPR002423">
    <property type="entry name" value="Cpn60/GroEL/TCP-1"/>
</dbReference>
<dbReference type="GO" id="GO:0140662">
    <property type="term" value="F:ATP-dependent protein folding chaperone"/>
    <property type="evidence" value="ECO:0007669"/>
    <property type="project" value="InterPro"/>
</dbReference>
<dbReference type="Gene3D" id="3.50.7.10">
    <property type="entry name" value="GroEL"/>
    <property type="match status" value="1"/>
</dbReference>
<evidence type="ECO:0000256" key="7">
    <source>
        <dbReference type="ARBA" id="ARBA00024086"/>
    </source>
</evidence>
<evidence type="ECO:0000313" key="10">
    <source>
        <dbReference type="EMBL" id="MBY05166.1"/>
    </source>
</evidence>
<dbReference type="InterPro" id="IPR053374">
    <property type="entry name" value="TCP-1_chaperonin"/>
</dbReference>
<dbReference type="GO" id="GO:0005524">
    <property type="term" value="F:ATP binding"/>
    <property type="evidence" value="ECO:0007669"/>
    <property type="project" value="UniProtKB-KW"/>
</dbReference>
<dbReference type="GO" id="GO:0005832">
    <property type="term" value="C:chaperonin-containing T-complex"/>
    <property type="evidence" value="ECO:0007669"/>
    <property type="project" value="UniProtKB-ARBA"/>
</dbReference>
<evidence type="ECO:0000256" key="2">
    <source>
        <dbReference type="ARBA" id="ARBA00008020"/>
    </source>
</evidence>
<dbReference type="PROSITE" id="PS00995">
    <property type="entry name" value="TCP1_3"/>
    <property type="match status" value="1"/>
</dbReference>
<comment type="similarity">
    <text evidence="2 9">Belongs to the TCP-1 chaperonin family.</text>
</comment>
<keyword evidence="6 9" id="KW-0143">Chaperone</keyword>
<organism evidence="10">
    <name type="scientific">Ornithodoros turicata</name>
    <dbReference type="NCBI Taxonomy" id="34597"/>
    <lineage>
        <taxon>Eukaryota</taxon>
        <taxon>Metazoa</taxon>
        <taxon>Ecdysozoa</taxon>
        <taxon>Arthropoda</taxon>
        <taxon>Chelicerata</taxon>
        <taxon>Arachnida</taxon>
        <taxon>Acari</taxon>
        <taxon>Parasitiformes</taxon>
        <taxon>Ixodida</taxon>
        <taxon>Ixodoidea</taxon>
        <taxon>Argasidae</taxon>
        <taxon>Ornithodorinae</taxon>
        <taxon>Ornithodoros</taxon>
    </lineage>
</organism>
<dbReference type="GO" id="GO:0016887">
    <property type="term" value="F:ATP hydrolysis activity"/>
    <property type="evidence" value="ECO:0007669"/>
    <property type="project" value="InterPro"/>
</dbReference>
<comment type="subcellular location">
    <subcellularLocation>
        <location evidence="1">Cytoplasm</location>
    </subcellularLocation>
</comment>
<evidence type="ECO:0000256" key="4">
    <source>
        <dbReference type="ARBA" id="ARBA00022741"/>
    </source>
</evidence>
<dbReference type="PANTHER" id="PTHR11353">
    <property type="entry name" value="CHAPERONIN"/>
    <property type="match status" value="1"/>
</dbReference>
<protein>
    <recommendedName>
        <fullName evidence="7">T-complex protein 1 subunit epsilon</fullName>
    </recommendedName>
    <alternativeName>
        <fullName evidence="8">CCT-epsilon</fullName>
    </alternativeName>
</protein>
<evidence type="ECO:0000256" key="1">
    <source>
        <dbReference type="ARBA" id="ARBA00004496"/>
    </source>
</evidence>
<evidence type="ECO:0000256" key="9">
    <source>
        <dbReference type="RuleBase" id="RU004187"/>
    </source>
</evidence>
<proteinExistence type="inferred from homology"/>
<dbReference type="PROSITE" id="PS00751">
    <property type="entry name" value="TCP1_2"/>
    <property type="match status" value="1"/>
</dbReference>
<dbReference type="CDD" id="cd03339">
    <property type="entry name" value="TCP1_epsilon"/>
    <property type="match status" value="1"/>
</dbReference>
<dbReference type="AlphaFoldDB" id="A0A2R5L6N2"/>
<dbReference type="NCBIfam" id="TIGR02343">
    <property type="entry name" value="chap_CCT_epsi"/>
    <property type="match status" value="1"/>
</dbReference>
<dbReference type="InterPro" id="IPR002194">
    <property type="entry name" value="Chaperonin_TCP-1_CS"/>
</dbReference>
<dbReference type="InterPro" id="IPR027413">
    <property type="entry name" value="GROEL-like_equatorial_sf"/>
</dbReference>
<keyword evidence="5 9" id="KW-0067">ATP-binding</keyword>
<dbReference type="SUPFAM" id="SSF52029">
    <property type="entry name" value="GroEL apical domain-like"/>
    <property type="match status" value="1"/>
</dbReference>
<dbReference type="NCBIfam" id="NF041083">
    <property type="entry name" value="thermosome_beta"/>
    <property type="match status" value="1"/>
</dbReference>
<dbReference type="EMBL" id="GGLE01001040">
    <property type="protein sequence ID" value="MBY05166.1"/>
    <property type="molecule type" value="Transcribed_RNA"/>
</dbReference>
<dbReference type="InterPro" id="IPR027410">
    <property type="entry name" value="TCP-1-like_intermed_sf"/>
</dbReference>
<dbReference type="InterPro" id="IPR017998">
    <property type="entry name" value="Chaperone_TCP-1"/>
</dbReference>
<dbReference type="GO" id="GO:0051082">
    <property type="term" value="F:unfolded protein binding"/>
    <property type="evidence" value="ECO:0007669"/>
    <property type="project" value="InterPro"/>
</dbReference>
<dbReference type="Gene3D" id="3.30.260.10">
    <property type="entry name" value="TCP-1-like chaperonin intermediate domain"/>
    <property type="match status" value="1"/>
</dbReference>
<reference evidence="10" key="1">
    <citation type="submission" date="2018-03" db="EMBL/GenBank/DDBJ databases">
        <title>The relapsing fever spirochete Borrelia turicatae persists in the highly oxidative environment of its soft-bodied tick vector.</title>
        <authorList>
            <person name="Bourret T.J."/>
            <person name="Boyle W.K."/>
            <person name="Valenzuela J.G."/>
            <person name="Oliveira F."/>
            <person name="Lopez J.E."/>
        </authorList>
    </citation>
    <scope>NUCLEOTIDE SEQUENCE</scope>
    <source>
        <strain evidence="10">Kansas strain/isolate</strain>
        <tissue evidence="10">Salivary glands</tissue>
    </source>
</reference>
<evidence type="ECO:0000256" key="6">
    <source>
        <dbReference type="ARBA" id="ARBA00023186"/>
    </source>
</evidence>
<dbReference type="PRINTS" id="PR00304">
    <property type="entry name" value="TCOMPLEXTCP1"/>
</dbReference>
<dbReference type="NCBIfam" id="NF041082">
    <property type="entry name" value="thermosome_alpha"/>
    <property type="match status" value="1"/>
</dbReference>
<name>A0A2R5L6N2_9ACAR</name>
<dbReference type="FunFam" id="1.10.560.10:FF:000053">
    <property type="entry name" value="T-complex protein 1 subunit delta"/>
    <property type="match status" value="1"/>
</dbReference>
<evidence type="ECO:0000256" key="8">
    <source>
        <dbReference type="ARBA" id="ARBA00033325"/>
    </source>
</evidence>
<evidence type="ECO:0000256" key="3">
    <source>
        <dbReference type="ARBA" id="ARBA00022490"/>
    </source>
</evidence>
<keyword evidence="4 9" id="KW-0547">Nucleotide-binding</keyword>
<dbReference type="FunFam" id="3.50.7.10:FF:000003">
    <property type="entry name" value="T-complex protein 1 subunit epsilon"/>
    <property type="match status" value="1"/>
</dbReference>
<dbReference type="SUPFAM" id="SSF54849">
    <property type="entry name" value="GroEL-intermediate domain like"/>
    <property type="match status" value="1"/>
</dbReference>
<dbReference type="Pfam" id="PF00118">
    <property type="entry name" value="Cpn60_TCP1"/>
    <property type="match status" value="1"/>
</dbReference>
<dbReference type="Gene3D" id="1.10.560.10">
    <property type="entry name" value="GroEL-like equatorial domain"/>
    <property type="match status" value="1"/>
</dbReference>
<dbReference type="InterPro" id="IPR027409">
    <property type="entry name" value="GroEL-like_apical_dom_sf"/>
</dbReference>
<evidence type="ECO:0000256" key="5">
    <source>
        <dbReference type="ARBA" id="ARBA00022840"/>
    </source>
</evidence>
<dbReference type="PROSITE" id="PS00750">
    <property type="entry name" value="TCP1_1"/>
    <property type="match status" value="1"/>
</dbReference>
<keyword evidence="3" id="KW-0963">Cytoplasm</keyword>
<dbReference type="InterPro" id="IPR012718">
    <property type="entry name" value="Chap_CCT_epsi"/>
</dbReference>